<gene>
    <name evidence="2" type="ORF">F3B44_20540</name>
</gene>
<sequence>MEKVLLTSPPIKQIIQSSETSYNSLESPLLQGSVPPKDAEIPTSSNNRYIGQEKAIGFPIAISIKKVLSGGQPGAPFPSPPYKTSHPLRSFDRKG</sequence>
<evidence type="ECO:0000313" key="2">
    <source>
        <dbReference type="EMBL" id="KAA4748558.1"/>
    </source>
</evidence>
<proteinExistence type="predicted"/>
<dbReference type="AlphaFoldDB" id="A0A5M5PSN8"/>
<reference evidence="2 3" key="1">
    <citation type="journal article" date="2019" name="Nat. Med.">
        <title>A library of human gut bacterial isolates paired with longitudinal multiomics data enables mechanistic microbiome research.</title>
        <authorList>
            <person name="Poyet M."/>
            <person name="Groussin M."/>
            <person name="Gibbons S.M."/>
            <person name="Avila-Pacheco J."/>
            <person name="Jiang X."/>
            <person name="Kearney S.M."/>
            <person name="Perrotta A.R."/>
            <person name="Berdy B."/>
            <person name="Zhao S."/>
            <person name="Lieberman T.D."/>
            <person name="Swanson P.K."/>
            <person name="Smith M."/>
            <person name="Roesemann S."/>
            <person name="Alexander J.E."/>
            <person name="Rich S.A."/>
            <person name="Livny J."/>
            <person name="Vlamakis H."/>
            <person name="Clish C."/>
            <person name="Bullock K."/>
            <person name="Deik A."/>
            <person name="Scott J."/>
            <person name="Pierce K.A."/>
            <person name="Xavier R.J."/>
            <person name="Alm E.J."/>
        </authorList>
    </citation>
    <scope>NUCLEOTIDE SEQUENCE [LARGE SCALE GENOMIC DNA]</scope>
    <source>
        <strain evidence="2 3">BIOML-A106</strain>
    </source>
</reference>
<feature type="compositionally biased region" description="Polar residues" evidence="1">
    <location>
        <begin position="17"/>
        <end position="26"/>
    </location>
</feature>
<organism evidence="2 3">
    <name type="scientific">Bacteroides fragilis</name>
    <dbReference type="NCBI Taxonomy" id="817"/>
    <lineage>
        <taxon>Bacteria</taxon>
        <taxon>Pseudomonadati</taxon>
        <taxon>Bacteroidota</taxon>
        <taxon>Bacteroidia</taxon>
        <taxon>Bacteroidales</taxon>
        <taxon>Bacteroidaceae</taxon>
        <taxon>Bacteroides</taxon>
    </lineage>
</organism>
<dbReference type="Proteomes" id="UP000479773">
    <property type="component" value="Unassembled WGS sequence"/>
</dbReference>
<evidence type="ECO:0000256" key="1">
    <source>
        <dbReference type="SAM" id="MobiDB-lite"/>
    </source>
</evidence>
<name>A0A5M5PSN8_BACFG</name>
<feature type="region of interest" description="Disordered" evidence="1">
    <location>
        <begin position="17"/>
        <end position="46"/>
    </location>
</feature>
<accession>A0A5M5PSN8</accession>
<protein>
    <submittedName>
        <fullName evidence="2">Uncharacterized protein</fullName>
    </submittedName>
</protein>
<comment type="caution">
    <text evidence="2">The sequence shown here is derived from an EMBL/GenBank/DDBJ whole genome shotgun (WGS) entry which is preliminary data.</text>
</comment>
<dbReference type="EMBL" id="VWEQ01000024">
    <property type="protein sequence ID" value="KAA4748558.1"/>
    <property type="molecule type" value="Genomic_DNA"/>
</dbReference>
<evidence type="ECO:0000313" key="3">
    <source>
        <dbReference type="Proteomes" id="UP000479773"/>
    </source>
</evidence>
<feature type="region of interest" description="Disordered" evidence="1">
    <location>
        <begin position="72"/>
        <end position="95"/>
    </location>
</feature>